<evidence type="ECO:0000256" key="1">
    <source>
        <dbReference type="SAM" id="MobiDB-lite"/>
    </source>
</evidence>
<evidence type="ECO:0000259" key="2">
    <source>
        <dbReference type="Pfam" id="PF10469"/>
    </source>
</evidence>
<gene>
    <name evidence="3" type="ORF">LshimejAT787_2100100</name>
</gene>
<dbReference type="PANTHER" id="PTHR13360">
    <property type="entry name" value="ACTIVATING SIGNAL COINTEGRATOR 1 COMPLEX SUBUNIT 1"/>
    <property type="match status" value="1"/>
</dbReference>
<feature type="domain" description="A-kinase anchor protein 7-like phosphoesterase" evidence="2">
    <location>
        <begin position="30"/>
        <end position="96"/>
    </location>
</feature>
<dbReference type="PANTHER" id="PTHR13360:SF1">
    <property type="entry name" value="ACTIVATING SIGNAL COINTEGRATOR 1 COMPLEX SUBUNIT 1"/>
    <property type="match status" value="1"/>
</dbReference>
<feature type="compositionally biased region" description="Basic residues" evidence="1">
    <location>
        <begin position="15"/>
        <end position="25"/>
    </location>
</feature>
<feature type="region of interest" description="Disordered" evidence="1">
    <location>
        <begin position="505"/>
        <end position="543"/>
    </location>
</feature>
<protein>
    <recommendedName>
        <fullName evidence="2">A-kinase anchor protein 7-like phosphoesterase domain-containing protein</fullName>
    </recommendedName>
</protein>
<dbReference type="GO" id="GO:0006307">
    <property type="term" value="P:DNA alkylation repair"/>
    <property type="evidence" value="ECO:0007669"/>
    <property type="project" value="InterPro"/>
</dbReference>
<feature type="compositionally biased region" description="Pro residues" evidence="1">
    <location>
        <begin position="517"/>
        <end position="541"/>
    </location>
</feature>
<feature type="region of interest" description="Disordered" evidence="1">
    <location>
        <begin position="271"/>
        <end position="304"/>
    </location>
</feature>
<evidence type="ECO:0000313" key="4">
    <source>
        <dbReference type="Proteomes" id="UP001063166"/>
    </source>
</evidence>
<dbReference type="GO" id="GO:0006355">
    <property type="term" value="P:regulation of DNA-templated transcription"/>
    <property type="evidence" value="ECO:0007669"/>
    <property type="project" value="TreeGrafter"/>
</dbReference>
<dbReference type="InterPro" id="IPR009210">
    <property type="entry name" value="ASCC1"/>
</dbReference>
<dbReference type="GO" id="GO:0005634">
    <property type="term" value="C:nucleus"/>
    <property type="evidence" value="ECO:0007669"/>
    <property type="project" value="TreeGrafter"/>
</dbReference>
<sequence length="581" mass="61952">MHPLSTISAPAPQPKPKKRAARRPNRGPTPTHFLAIPLNTNPALRARVAAFQDGLFEPAFQPDGTRKPPVRGLDRSVVIDPIRFHLTLGVMALAEEPAKEVEEDEAGMAEGSASMTSMDASSSSNPPPHPSTSASNAAQLQPQSAPPALPVSPSAIPISPCHLPEPDKSALTSPPLSPSPSPPLIPTSPSLFPPHHQRRQNQPRQQPPLPRSQHHQEQQQQPLPSHAQPLRTVASALALLRSLKPQIDAILAGEEALQVVLEAMDIMRPVNPWVPKPKRKPKSAKGEETGMGEENGEGGGAVDTDVGAEELQVPPDVSLSLSAVDVDLALPVSPAEPSTSASTNDDTPTPTPTPAPDLEQDPDPNPTEVWADVMYLAPRETGEDGVKLRKIADLVNTAFRREGYILENRPLRLHCTILNTSKRRPAWARGRPFCYSDVLRSDALRILGASPPPVPPPLPRGDPGRAVLPEPSAEVVEVFSTIATTTAATTSLATETIVTASETTTLTTTTTNTLPPAARPQPQPQPRPPPRFRIPRPPPVPVDLTADEAVRVREVGLWVMGSRGPRGEYVSCGGVAVGVGE</sequence>
<feature type="compositionally biased region" description="Pro residues" evidence="1">
    <location>
        <begin position="175"/>
        <end position="186"/>
    </location>
</feature>
<feature type="region of interest" description="Disordered" evidence="1">
    <location>
        <begin position="97"/>
        <end position="226"/>
    </location>
</feature>
<dbReference type="InterPro" id="IPR019510">
    <property type="entry name" value="AKAP7-like_phosphoesterase"/>
</dbReference>
<feature type="compositionally biased region" description="Low complexity" evidence="1">
    <location>
        <begin position="505"/>
        <end position="516"/>
    </location>
</feature>
<dbReference type="EMBL" id="BRPK01000021">
    <property type="protein sequence ID" value="GLB45250.1"/>
    <property type="molecule type" value="Genomic_DNA"/>
</dbReference>
<feature type="compositionally biased region" description="Low complexity" evidence="1">
    <location>
        <begin position="151"/>
        <end position="160"/>
    </location>
</feature>
<feature type="region of interest" description="Disordered" evidence="1">
    <location>
        <begin position="330"/>
        <end position="368"/>
    </location>
</feature>
<dbReference type="Gene3D" id="3.90.1140.10">
    <property type="entry name" value="Cyclic phosphodiesterase"/>
    <property type="match status" value="2"/>
</dbReference>
<dbReference type="Proteomes" id="UP001063166">
    <property type="component" value="Unassembled WGS sequence"/>
</dbReference>
<feature type="compositionally biased region" description="Low complexity" evidence="1">
    <location>
        <begin position="112"/>
        <end position="124"/>
    </location>
</feature>
<organism evidence="3 4">
    <name type="scientific">Lyophyllum shimeji</name>
    <name type="common">Hon-shimeji</name>
    <name type="synonym">Tricholoma shimeji</name>
    <dbReference type="NCBI Taxonomy" id="47721"/>
    <lineage>
        <taxon>Eukaryota</taxon>
        <taxon>Fungi</taxon>
        <taxon>Dikarya</taxon>
        <taxon>Basidiomycota</taxon>
        <taxon>Agaricomycotina</taxon>
        <taxon>Agaricomycetes</taxon>
        <taxon>Agaricomycetidae</taxon>
        <taxon>Agaricales</taxon>
        <taxon>Tricholomatineae</taxon>
        <taxon>Lyophyllaceae</taxon>
        <taxon>Lyophyllum</taxon>
    </lineage>
</organism>
<feature type="compositionally biased region" description="Low complexity" evidence="1">
    <location>
        <begin position="337"/>
        <end position="348"/>
    </location>
</feature>
<accession>A0A9P3UUY4</accession>
<keyword evidence="4" id="KW-1185">Reference proteome</keyword>
<dbReference type="Pfam" id="PF10469">
    <property type="entry name" value="AKAP7_NLS"/>
    <property type="match status" value="1"/>
</dbReference>
<evidence type="ECO:0000313" key="3">
    <source>
        <dbReference type="EMBL" id="GLB45250.1"/>
    </source>
</evidence>
<feature type="compositionally biased region" description="Low complexity" evidence="1">
    <location>
        <begin position="131"/>
        <end position="143"/>
    </location>
</feature>
<comment type="caution">
    <text evidence="3">The sequence shown here is derived from an EMBL/GenBank/DDBJ whole genome shotgun (WGS) entry which is preliminary data.</text>
</comment>
<dbReference type="AlphaFoldDB" id="A0A9P3UUY4"/>
<reference evidence="3" key="1">
    <citation type="submission" date="2022-07" db="EMBL/GenBank/DDBJ databases">
        <title>The genome of Lyophyllum shimeji provides insight into the initial evolution of ectomycorrhizal fungal genome.</title>
        <authorList>
            <person name="Kobayashi Y."/>
            <person name="Shibata T."/>
            <person name="Hirakawa H."/>
            <person name="Shigenobu S."/>
            <person name="Nishiyama T."/>
            <person name="Yamada A."/>
            <person name="Hasebe M."/>
            <person name="Kawaguchi M."/>
        </authorList>
    </citation>
    <scope>NUCLEOTIDE SEQUENCE</scope>
    <source>
        <strain evidence="3">AT787</strain>
    </source>
</reference>
<dbReference type="OrthoDB" id="277832at2759"/>
<feature type="region of interest" description="Disordered" evidence="1">
    <location>
        <begin position="1"/>
        <end position="31"/>
    </location>
</feature>
<name>A0A9P3UUY4_LYOSH</name>
<proteinExistence type="predicted"/>